<comment type="caution">
    <text evidence="3">The sequence shown here is derived from an EMBL/GenBank/DDBJ whole genome shotgun (WGS) entry which is preliminary data.</text>
</comment>
<keyword evidence="1" id="KW-0472">Membrane</keyword>
<organism evidence="3 4">
    <name type="scientific">Gnathostoma spinigerum</name>
    <dbReference type="NCBI Taxonomy" id="75299"/>
    <lineage>
        <taxon>Eukaryota</taxon>
        <taxon>Metazoa</taxon>
        <taxon>Ecdysozoa</taxon>
        <taxon>Nematoda</taxon>
        <taxon>Chromadorea</taxon>
        <taxon>Rhabditida</taxon>
        <taxon>Spirurina</taxon>
        <taxon>Gnathostomatomorpha</taxon>
        <taxon>Gnathostomatoidea</taxon>
        <taxon>Gnathostomatidae</taxon>
        <taxon>Gnathostoma</taxon>
    </lineage>
</organism>
<dbReference type="Proteomes" id="UP001608902">
    <property type="component" value="Unassembled WGS sequence"/>
</dbReference>
<dbReference type="InterPro" id="IPR002656">
    <property type="entry name" value="Acyl_transf_3_dom"/>
</dbReference>
<evidence type="ECO:0000313" key="3">
    <source>
        <dbReference type="EMBL" id="MFH4978920.1"/>
    </source>
</evidence>
<evidence type="ECO:0000256" key="1">
    <source>
        <dbReference type="SAM" id="Phobius"/>
    </source>
</evidence>
<keyword evidence="1" id="KW-1133">Transmembrane helix</keyword>
<dbReference type="PANTHER" id="PTHR11161:SF12">
    <property type="entry name" value="ACYLTRANSFERASE 3 DOMAIN-CONTAINING PROTEIN-RELATED"/>
    <property type="match status" value="1"/>
</dbReference>
<keyword evidence="1" id="KW-0812">Transmembrane</keyword>
<dbReference type="InterPro" id="IPR052728">
    <property type="entry name" value="O2_lipid_transport_reg"/>
</dbReference>
<evidence type="ECO:0000313" key="4">
    <source>
        <dbReference type="Proteomes" id="UP001608902"/>
    </source>
</evidence>
<feature type="transmembrane region" description="Helical" evidence="1">
    <location>
        <begin position="184"/>
        <end position="203"/>
    </location>
</feature>
<feature type="transmembrane region" description="Helical" evidence="1">
    <location>
        <begin position="215"/>
        <end position="237"/>
    </location>
</feature>
<dbReference type="EMBL" id="JBGFUD010003662">
    <property type="protein sequence ID" value="MFH4978920.1"/>
    <property type="molecule type" value="Genomic_DNA"/>
</dbReference>
<dbReference type="AlphaFoldDB" id="A0ABD6EFZ4"/>
<feature type="transmembrane region" description="Helical" evidence="1">
    <location>
        <begin position="143"/>
        <end position="164"/>
    </location>
</feature>
<keyword evidence="4" id="KW-1185">Reference proteome</keyword>
<evidence type="ECO:0000259" key="2">
    <source>
        <dbReference type="Pfam" id="PF01757"/>
    </source>
</evidence>
<feature type="transmembrane region" description="Helical" evidence="1">
    <location>
        <begin position="58"/>
        <end position="81"/>
    </location>
</feature>
<proteinExistence type="predicted"/>
<name>A0ABD6EFZ4_9BILA</name>
<dbReference type="PANTHER" id="PTHR11161">
    <property type="entry name" value="O-ACYLTRANSFERASE"/>
    <property type="match status" value="1"/>
</dbReference>
<sequence>MVSTCGNYGTASQLLFLQNWQATPTCFGYLWYLGLDMQLHFCAPFLLHMLYRNTKRAILLAFTLVGLSVILRAGHCIFYNVCDQSDVDIPFISYPGQDVAQSAHIYAGIWELYARPYTKCGPFILGMLVGFSMSKVKLQISSALSNAILAVSLFLAIACIYAILPEYWYPHLGNTLYTVAYTATFRTFFAAVFCIAVLVLFYRSDRIRVRPIFPVLARLTFNAYLLHMPMVFVMNHLPFLQSAQSPYELVAVVPIVAILSFLASFVFYLTVESPLGRVSKSILNAAYKSN</sequence>
<feature type="transmembrane region" description="Helical" evidence="1">
    <location>
        <begin position="249"/>
        <end position="271"/>
    </location>
</feature>
<protein>
    <recommendedName>
        <fullName evidence="2">Acyltransferase 3 domain-containing protein</fullName>
    </recommendedName>
</protein>
<reference evidence="3 4" key="1">
    <citation type="submission" date="2024-08" db="EMBL/GenBank/DDBJ databases">
        <title>Gnathostoma spinigerum genome.</title>
        <authorList>
            <person name="Gonzalez-Bertolin B."/>
            <person name="Monzon S."/>
            <person name="Zaballos A."/>
            <person name="Jimenez P."/>
            <person name="Dekumyoy P."/>
            <person name="Varona S."/>
            <person name="Cuesta I."/>
            <person name="Sumanam S."/>
            <person name="Adisakwattana P."/>
            <person name="Gasser R.B."/>
            <person name="Hernandez-Gonzalez A."/>
            <person name="Young N.D."/>
            <person name="Perteguer M.J."/>
        </authorList>
    </citation>
    <scope>NUCLEOTIDE SEQUENCE [LARGE SCALE GENOMIC DNA]</scope>
    <source>
        <strain evidence="3">AL3</strain>
        <tissue evidence="3">Liver</tissue>
    </source>
</reference>
<feature type="domain" description="Acyltransferase 3" evidence="2">
    <location>
        <begin position="9"/>
        <end position="268"/>
    </location>
</feature>
<accession>A0ABD6EFZ4</accession>
<dbReference type="Pfam" id="PF01757">
    <property type="entry name" value="Acyl_transf_3"/>
    <property type="match status" value="1"/>
</dbReference>
<gene>
    <name evidence="3" type="ORF">AB6A40_005629</name>
</gene>